<dbReference type="EMBL" id="JBHSHT010000002">
    <property type="protein sequence ID" value="MFC4825384.1"/>
    <property type="molecule type" value="Genomic_DNA"/>
</dbReference>
<dbReference type="SUPFAM" id="SSF56281">
    <property type="entry name" value="Metallo-hydrolase/oxidoreductase"/>
    <property type="match status" value="1"/>
</dbReference>
<accession>A0ABD5Q3V6</accession>
<sequence>MFRRLSIPTPFQVGPVNAYLAGRTLVDPGPGSEEAWAALLDGLEARGLGPTDIERVLITHPHPDTSDWPVACARRARESSPVPRPPISSPTSRPDSTTSSRTSCRSSSATGWPARPPRP</sequence>
<dbReference type="Gene3D" id="3.60.15.10">
    <property type="entry name" value="Ribonuclease Z/Hydroxyacylglutathione hydrolase-like"/>
    <property type="match status" value="1"/>
</dbReference>
<reference evidence="3 4" key="1">
    <citation type="journal article" date="2019" name="Int. J. Syst. Evol. Microbiol.">
        <title>The Global Catalogue of Microorganisms (GCM) 10K type strain sequencing project: providing services to taxonomists for standard genome sequencing and annotation.</title>
        <authorList>
            <consortium name="The Broad Institute Genomics Platform"/>
            <consortium name="The Broad Institute Genome Sequencing Center for Infectious Disease"/>
            <person name="Wu L."/>
            <person name="Ma J."/>
        </authorList>
    </citation>
    <scope>NUCLEOTIDE SEQUENCE [LARGE SCALE GENOMIC DNA]</scope>
    <source>
        <strain evidence="3 4">XZYJ18</strain>
    </source>
</reference>
<organism evidence="3 4">
    <name type="scientific">Halorussus aquaticus</name>
    <dbReference type="NCBI Taxonomy" id="2953748"/>
    <lineage>
        <taxon>Archaea</taxon>
        <taxon>Methanobacteriati</taxon>
        <taxon>Methanobacteriota</taxon>
        <taxon>Stenosarchaea group</taxon>
        <taxon>Halobacteria</taxon>
        <taxon>Halobacteriales</taxon>
        <taxon>Haladaptataceae</taxon>
        <taxon>Halorussus</taxon>
    </lineage>
</organism>
<evidence type="ECO:0000313" key="4">
    <source>
        <dbReference type="Proteomes" id="UP001595945"/>
    </source>
</evidence>
<gene>
    <name evidence="3" type="ORF">ACFO9K_14070</name>
</gene>
<dbReference type="Pfam" id="PF00753">
    <property type="entry name" value="Lactamase_B"/>
    <property type="match status" value="1"/>
</dbReference>
<dbReference type="InterPro" id="IPR001279">
    <property type="entry name" value="Metallo-B-lactamas"/>
</dbReference>
<feature type="compositionally biased region" description="Low complexity" evidence="1">
    <location>
        <begin position="89"/>
        <end position="108"/>
    </location>
</feature>
<keyword evidence="4" id="KW-1185">Reference proteome</keyword>
<proteinExistence type="predicted"/>
<dbReference type="RefSeq" id="WP_254268951.1">
    <property type="nucleotide sequence ID" value="NZ_CP100400.1"/>
</dbReference>
<dbReference type="InterPro" id="IPR036866">
    <property type="entry name" value="RibonucZ/Hydroxyglut_hydro"/>
</dbReference>
<evidence type="ECO:0000259" key="2">
    <source>
        <dbReference type="Pfam" id="PF00753"/>
    </source>
</evidence>
<feature type="domain" description="Metallo-beta-lactamase" evidence="2">
    <location>
        <begin position="13"/>
        <end position="64"/>
    </location>
</feature>
<name>A0ABD5Q3V6_9EURY</name>
<dbReference type="GeneID" id="73043900"/>
<comment type="caution">
    <text evidence="3">The sequence shown here is derived from an EMBL/GenBank/DDBJ whole genome shotgun (WGS) entry which is preliminary data.</text>
</comment>
<evidence type="ECO:0000313" key="3">
    <source>
        <dbReference type="EMBL" id="MFC4825384.1"/>
    </source>
</evidence>
<feature type="region of interest" description="Disordered" evidence="1">
    <location>
        <begin position="74"/>
        <end position="119"/>
    </location>
</feature>
<protein>
    <submittedName>
        <fullName evidence="3">MBL fold metallo-hydrolase</fullName>
    </submittedName>
</protein>
<evidence type="ECO:0000256" key="1">
    <source>
        <dbReference type="SAM" id="MobiDB-lite"/>
    </source>
</evidence>
<dbReference type="Proteomes" id="UP001595945">
    <property type="component" value="Unassembled WGS sequence"/>
</dbReference>
<dbReference type="AlphaFoldDB" id="A0ABD5Q3V6"/>